<dbReference type="AlphaFoldDB" id="A0A6C0CGI5"/>
<evidence type="ECO:0000313" key="1">
    <source>
        <dbReference type="EMBL" id="QHT03551.1"/>
    </source>
</evidence>
<organism evidence="1">
    <name type="scientific">viral metagenome</name>
    <dbReference type="NCBI Taxonomy" id="1070528"/>
    <lineage>
        <taxon>unclassified sequences</taxon>
        <taxon>metagenomes</taxon>
        <taxon>organismal metagenomes</taxon>
    </lineage>
</organism>
<reference evidence="1" key="1">
    <citation type="journal article" date="2020" name="Nature">
        <title>Giant virus diversity and host interactions through global metagenomics.</title>
        <authorList>
            <person name="Schulz F."/>
            <person name="Roux S."/>
            <person name="Paez-Espino D."/>
            <person name="Jungbluth S."/>
            <person name="Walsh D.A."/>
            <person name="Denef V.J."/>
            <person name="McMahon K.D."/>
            <person name="Konstantinidis K.T."/>
            <person name="Eloe-Fadrosh E.A."/>
            <person name="Kyrpides N.C."/>
            <person name="Woyke T."/>
        </authorList>
    </citation>
    <scope>NUCLEOTIDE SEQUENCE</scope>
    <source>
        <strain evidence="1">GVMAG-M-3300021079-18</strain>
    </source>
</reference>
<dbReference type="CDD" id="cd14279">
    <property type="entry name" value="CUE"/>
    <property type="match status" value="1"/>
</dbReference>
<name>A0A6C0CGI5_9ZZZZ</name>
<sequence>MCRTVWFTIVVGGNTCWFTVTVLYGHDNSYSLNQNALEMLMEIFPAMGIEEIVLSDHNGNPFREEDLRLENNDRFTINQVRIGDVWYQETGGPTIYSVPLFPPSLHSLKMQPSGSVLTVGRVLPDGKLNADECTFRCVENMRVLAYVLHGSCKGNTDVWKGCEAIRISDANMILSDDNDPAPSNGSIVVINHVRKNGIWHVVCPSICPAEEKRCAWCFRPNAPEKCKILPEEGYTRYCDKVCQKAHWPSQRK</sequence>
<protein>
    <submittedName>
        <fullName evidence="1">Uncharacterized protein</fullName>
    </submittedName>
</protein>
<accession>A0A6C0CGI5</accession>
<proteinExistence type="predicted"/>
<dbReference type="EMBL" id="MN739413">
    <property type="protein sequence ID" value="QHT03551.1"/>
    <property type="molecule type" value="Genomic_DNA"/>
</dbReference>